<dbReference type="PANTHER" id="PTHR43806">
    <property type="entry name" value="PEPTIDASE S8"/>
    <property type="match status" value="1"/>
</dbReference>
<evidence type="ECO:0000256" key="6">
    <source>
        <dbReference type="SAM" id="MobiDB-lite"/>
    </source>
</evidence>
<organism evidence="8 9">
    <name type="scientific">Pelosinus baikalensis</name>
    <dbReference type="NCBI Taxonomy" id="2892015"/>
    <lineage>
        <taxon>Bacteria</taxon>
        <taxon>Bacillati</taxon>
        <taxon>Bacillota</taxon>
        <taxon>Negativicutes</taxon>
        <taxon>Selenomonadales</taxon>
        <taxon>Sporomusaceae</taxon>
        <taxon>Pelosinus</taxon>
    </lineage>
</organism>
<dbReference type="PROSITE" id="PS00138">
    <property type="entry name" value="SUBTILASE_SER"/>
    <property type="match status" value="1"/>
</dbReference>
<evidence type="ECO:0000313" key="8">
    <source>
        <dbReference type="EMBL" id="MCC5468661.1"/>
    </source>
</evidence>
<dbReference type="InterPro" id="IPR000209">
    <property type="entry name" value="Peptidase_S8/S53_dom"/>
</dbReference>
<comment type="similarity">
    <text evidence="1 5">Belongs to the peptidase S8 family.</text>
</comment>
<comment type="caution">
    <text evidence="8">The sequence shown here is derived from an EMBL/GenBank/DDBJ whole genome shotgun (WGS) entry which is preliminary data.</text>
</comment>
<dbReference type="Proteomes" id="UP001165492">
    <property type="component" value="Unassembled WGS sequence"/>
</dbReference>
<dbReference type="PROSITE" id="PS51892">
    <property type="entry name" value="SUBTILASE"/>
    <property type="match status" value="1"/>
</dbReference>
<sequence>MRLEKTTDRVLTDIDPKLQRIIEISTREKDSFTTTATAQEEPVSVIAKVTDIEAWSAIPGVKHKADMGMAPDRTGRIVTARVAVNELENIRKSSVVLSLKLAQPVSPTLDKTTQEINGRRDLLPPGAAKDQGGQGVVVGIVDIGCDVVHKNFRNIDGSTRLLSIWNQHAPQGGNSPFDYGRVFTKEEINRAIQAPNPYEALMVPEEIIQDQPWHGTHVMDIAAGNGEGTRIPGIAPKADLVFVELAANDIPWGGSEAVGCTFGDSVQVLEAVRYIFDMAGDRPCVVNLSLGTNGGPHDGTSLVEQGFDAILNEKLNRAIVIAASNSFNDGIHASGKVTQGGTFDLRWEVKQGDRTSNELEIWYDGRDEFLVEIIDPNGQSIGTVQLGSNANAKDQRGNVSMFVAHRKNDPNNSDNLIGIFFERSLSAGIWTMRLHGTRVTNGKFHAWIERDDPNRIQPNNQSKFASPNDNSHTLGSISCGHKSIVVGSYDANDRNKSISGFSSAGPTRDGRQKPEISAPGQLVAAAESGSKTESVTMSGTSMASPAVAGVVALILSEAQANGLKLKADEIREIVAKAARKNLPDSQAWDARYGLGRIDAKVAIETVSSLILV</sequence>
<dbReference type="InterPro" id="IPR015500">
    <property type="entry name" value="Peptidase_S8_subtilisin-rel"/>
</dbReference>
<feature type="region of interest" description="Disordered" evidence="6">
    <location>
        <begin position="452"/>
        <end position="471"/>
    </location>
</feature>
<dbReference type="PRINTS" id="PR00723">
    <property type="entry name" value="SUBTILISIN"/>
</dbReference>
<feature type="compositionally biased region" description="Polar residues" evidence="6">
    <location>
        <begin position="456"/>
        <end position="471"/>
    </location>
</feature>
<proteinExistence type="inferred from homology"/>
<keyword evidence="9" id="KW-1185">Reference proteome</keyword>
<feature type="active site" description="Charge relay system" evidence="5">
    <location>
        <position position="142"/>
    </location>
</feature>
<evidence type="ECO:0000259" key="7">
    <source>
        <dbReference type="Pfam" id="PF00082"/>
    </source>
</evidence>
<feature type="active site" description="Charge relay system" evidence="5">
    <location>
        <position position="541"/>
    </location>
</feature>
<evidence type="ECO:0000256" key="1">
    <source>
        <dbReference type="ARBA" id="ARBA00011073"/>
    </source>
</evidence>
<dbReference type="InterPro" id="IPR050131">
    <property type="entry name" value="Peptidase_S8_subtilisin-like"/>
</dbReference>
<dbReference type="Pfam" id="PF00082">
    <property type="entry name" value="Peptidase_S8"/>
    <property type="match status" value="2"/>
</dbReference>
<dbReference type="SUPFAM" id="SSF52743">
    <property type="entry name" value="Subtilisin-like"/>
    <property type="match status" value="1"/>
</dbReference>
<keyword evidence="4 5" id="KW-0720">Serine protease</keyword>
<keyword evidence="2 5" id="KW-0645">Protease</keyword>
<evidence type="ECO:0000256" key="5">
    <source>
        <dbReference type="PROSITE-ProRule" id="PRU01240"/>
    </source>
</evidence>
<dbReference type="EMBL" id="JAJHJB010000090">
    <property type="protein sequence ID" value="MCC5468661.1"/>
    <property type="molecule type" value="Genomic_DNA"/>
</dbReference>
<accession>A0ABS8HZR4</accession>
<dbReference type="CDD" id="cd07478">
    <property type="entry name" value="Peptidases_S8_CspA-like"/>
    <property type="match status" value="1"/>
</dbReference>
<feature type="domain" description="Peptidase S8/S53" evidence="7">
    <location>
        <begin position="470"/>
        <end position="595"/>
    </location>
</feature>
<feature type="domain" description="Peptidase S8/S53" evidence="7">
    <location>
        <begin position="133"/>
        <end position="326"/>
    </location>
</feature>
<feature type="region of interest" description="Disordered" evidence="6">
    <location>
        <begin position="497"/>
        <end position="519"/>
    </location>
</feature>
<gene>
    <name evidence="8" type="ORF">LMF89_25325</name>
</gene>
<dbReference type="Gene3D" id="2.60.120.1290">
    <property type="match status" value="1"/>
</dbReference>
<evidence type="ECO:0000256" key="4">
    <source>
        <dbReference type="ARBA" id="ARBA00022825"/>
    </source>
</evidence>
<evidence type="ECO:0000256" key="3">
    <source>
        <dbReference type="ARBA" id="ARBA00022801"/>
    </source>
</evidence>
<reference evidence="8" key="1">
    <citation type="submission" date="2021-11" db="EMBL/GenBank/DDBJ databases">
        <title>Description of a new species Pelosinus isolated from the bottom sediments of Lake Baikal.</title>
        <authorList>
            <person name="Zakharyuk A."/>
        </authorList>
    </citation>
    <scope>NUCLEOTIDE SEQUENCE</scope>
    <source>
        <strain evidence="8">Bkl1</strain>
    </source>
</reference>
<keyword evidence="3 5" id="KW-0378">Hydrolase</keyword>
<protein>
    <submittedName>
        <fullName evidence="8">S8 family peptidase</fullName>
    </submittedName>
</protein>
<dbReference type="Gene3D" id="3.40.50.200">
    <property type="entry name" value="Peptidase S8/S53 domain"/>
    <property type="match status" value="1"/>
</dbReference>
<dbReference type="RefSeq" id="WP_229537524.1">
    <property type="nucleotide sequence ID" value="NZ_JAJHJB010000090.1"/>
</dbReference>
<name>A0ABS8HZR4_9FIRM</name>
<evidence type="ECO:0000256" key="2">
    <source>
        <dbReference type="ARBA" id="ARBA00022670"/>
    </source>
</evidence>
<dbReference type="InterPro" id="IPR034045">
    <property type="entry name" value="Pep_S8_CspA-like"/>
</dbReference>
<dbReference type="PANTHER" id="PTHR43806:SF11">
    <property type="entry name" value="CEREVISIN-RELATED"/>
    <property type="match status" value="1"/>
</dbReference>
<dbReference type="InterPro" id="IPR023828">
    <property type="entry name" value="Peptidase_S8_Ser-AS"/>
</dbReference>
<feature type="active site" description="Charge relay system" evidence="5">
    <location>
        <position position="214"/>
    </location>
</feature>
<dbReference type="InterPro" id="IPR036852">
    <property type="entry name" value="Peptidase_S8/S53_dom_sf"/>
</dbReference>
<evidence type="ECO:0000313" key="9">
    <source>
        <dbReference type="Proteomes" id="UP001165492"/>
    </source>
</evidence>